<protein>
    <submittedName>
        <fullName evidence="2">Uncharacterized protein</fullName>
    </submittedName>
</protein>
<name>A0A917BUF8_9HYPH</name>
<evidence type="ECO:0000256" key="1">
    <source>
        <dbReference type="SAM" id="SignalP"/>
    </source>
</evidence>
<reference evidence="2" key="2">
    <citation type="submission" date="2020-09" db="EMBL/GenBank/DDBJ databases">
        <authorList>
            <person name="Sun Q."/>
            <person name="Sedlacek I."/>
        </authorList>
    </citation>
    <scope>NUCLEOTIDE SEQUENCE</scope>
    <source>
        <strain evidence="2">CCM 7897</strain>
    </source>
</reference>
<keyword evidence="1" id="KW-0732">Signal</keyword>
<feature type="chain" id="PRO_5037966204" evidence="1">
    <location>
        <begin position="20"/>
        <end position="133"/>
    </location>
</feature>
<organism evidence="2 3">
    <name type="scientific">Azorhizobium oxalatiphilum</name>
    <dbReference type="NCBI Taxonomy" id="980631"/>
    <lineage>
        <taxon>Bacteria</taxon>
        <taxon>Pseudomonadati</taxon>
        <taxon>Pseudomonadota</taxon>
        <taxon>Alphaproteobacteria</taxon>
        <taxon>Hyphomicrobiales</taxon>
        <taxon>Xanthobacteraceae</taxon>
        <taxon>Azorhizobium</taxon>
    </lineage>
</organism>
<keyword evidence="3" id="KW-1185">Reference proteome</keyword>
<evidence type="ECO:0000313" key="2">
    <source>
        <dbReference type="EMBL" id="GGF56742.1"/>
    </source>
</evidence>
<dbReference type="AlphaFoldDB" id="A0A917BUF8"/>
<sequence length="133" mass="14443">MRMGIIAATILLSTFGAVRAEVAFQSAPQAISAARDAIKLHYITRNIYYPVVCPHLTEGNDTFVKCHDGSGIGGLFLIQVHGSTPTIYIVNGKAKTHLRGYTKLLSADQKPIAVEPWNGQAIDIPKINAQMRP</sequence>
<dbReference type="EMBL" id="BMCT01000001">
    <property type="protein sequence ID" value="GGF56742.1"/>
    <property type="molecule type" value="Genomic_DNA"/>
</dbReference>
<proteinExistence type="predicted"/>
<comment type="caution">
    <text evidence="2">The sequence shown here is derived from an EMBL/GenBank/DDBJ whole genome shotgun (WGS) entry which is preliminary data.</text>
</comment>
<feature type="signal peptide" evidence="1">
    <location>
        <begin position="1"/>
        <end position="19"/>
    </location>
</feature>
<accession>A0A917BUF8</accession>
<reference evidence="2" key="1">
    <citation type="journal article" date="2014" name="Int. J. Syst. Evol. Microbiol.">
        <title>Complete genome sequence of Corynebacterium casei LMG S-19264T (=DSM 44701T), isolated from a smear-ripened cheese.</title>
        <authorList>
            <consortium name="US DOE Joint Genome Institute (JGI-PGF)"/>
            <person name="Walter F."/>
            <person name="Albersmeier A."/>
            <person name="Kalinowski J."/>
            <person name="Ruckert C."/>
        </authorList>
    </citation>
    <scope>NUCLEOTIDE SEQUENCE</scope>
    <source>
        <strain evidence="2">CCM 7897</strain>
    </source>
</reference>
<gene>
    <name evidence="2" type="ORF">GCM10007301_15530</name>
</gene>
<dbReference type="Proteomes" id="UP000606044">
    <property type="component" value="Unassembled WGS sequence"/>
</dbReference>
<evidence type="ECO:0000313" key="3">
    <source>
        <dbReference type="Proteomes" id="UP000606044"/>
    </source>
</evidence>
<dbReference type="RefSeq" id="WP_188576876.1">
    <property type="nucleotide sequence ID" value="NZ_BMCT01000001.1"/>
</dbReference>